<dbReference type="InterPro" id="IPR003838">
    <property type="entry name" value="ABC3_permease_C"/>
</dbReference>
<feature type="transmembrane region" description="Helical" evidence="7">
    <location>
        <begin position="21"/>
        <end position="43"/>
    </location>
</feature>
<sequence length="664" mass="73799">MILISSYKQLSSKYLKGNMKQTILTLIGIILSVALISTVGLFMKGSQLSQIENIKKVNGFSFHLGISNYDEALLNKIKYNPQIASYGLMAQGGIVPVGNGDVSVQKNFADHSALAFLTYSLADGRLPANEHEAAVDTWTLPFMKKGLQIGDSFELDGQTYQLVGLLDNRAFTQKDKVGRFLTYKHDFAIGEGRILAEINEKADFREVIDEIKSLTKDENLVINEEMIRVLKPGSNQSILAVLVIVISIVVIATVVVIYNAFQISVVERMKQFGLLRSIGATRKQIRQIVMREAAVLAVIAIPVGLVCSIVAVAALQSIFSIILEDGAGVSFFHIDWWILFISSIITLTAVLASSYYPAFFAGRISPLLAISSRLSIKKEAIKKHKNNVLKKPLSFPMSLALKNVKRNKNRYTITILSIIISSVLFITFSSMMDIAFASKYVKNLSTKTDLSIYLKQDHEDTSAERQQILELLKSVENVSGVKEQDLHFEIDLKDKTQSLATVAHIEDSVGKKHAISIVNHIDENKVKQDSELVIKVLVYSFITVISLIGSVNILNTITISIIIRRKELAALKSIGMSQRDLKKMIIYEALIYGFFGSLQGIFFGCILSYIIYLAASGVLKVEWTIPYEACLITFVSALLISFLSVLLPLRKIQKDNLIDVIREQ</sequence>
<dbReference type="Proteomes" id="UP000001877">
    <property type="component" value="Chromosome"/>
</dbReference>
<feature type="transmembrane region" description="Helical" evidence="7">
    <location>
        <begin position="584"/>
        <end position="612"/>
    </location>
</feature>
<comment type="subcellular location">
    <subcellularLocation>
        <location evidence="1">Cell membrane</location>
        <topology evidence="1">Multi-pass membrane protein</topology>
    </subcellularLocation>
</comment>
<accession>C0ZDJ7</accession>
<keyword evidence="5 7" id="KW-0472">Membrane</keyword>
<feature type="transmembrane region" description="Helical" evidence="7">
    <location>
        <begin position="293"/>
        <end position="322"/>
    </location>
</feature>
<keyword evidence="3 7" id="KW-0812">Transmembrane</keyword>
<evidence type="ECO:0000256" key="3">
    <source>
        <dbReference type="ARBA" id="ARBA00022692"/>
    </source>
</evidence>
<dbReference type="HOGENOM" id="CLU_010964_2_1_9"/>
<dbReference type="eggNOG" id="COG0577">
    <property type="taxonomic scope" value="Bacteria"/>
</dbReference>
<dbReference type="EMBL" id="AP008955">
    <property type="protein sequence ID" value="BAH43856.1"/>
    <property type="molecule type" value="Genomic_DNA"/>
</dbReference>
<keyword evidence="2" id="KW-1003">Cell membrane</keyword>
<feature type="domain" description="ABC3 transporter permease C-terminal" evidence="8">
    <location>
        <begin position="540"/>
        <end position="656"/>
    </location>
</feature>
<feature type="transmembrane region" description="Helical" evidence="7">
    <location>
        <begin position="238"/>
        <end position="261"/>
    </location>
</feature>
<evidence type="ECO:0000256" key="7">
    <source>
        <dbReference type="SAM" id="Phobius"/>
    </source>
</evidence>
<dbReference type="InterPro" id="IPR025857">
    <property type="entry name" value="MacB_PCD"/>
</dbReference>
<gene>
    <name evidence="10" type="ordered locus">BBR47_28790</name>
</gene>
<feature type="domain" description="MacB-like periplasmic core" evidence="9">
    <location>
        <begin position="22"/>
        <end position="213"/>
    </location>
</feature>
<feature type="domain" description="ABC3 transporter permease C-terminal" evidence="8">
    <location>
        <begin position="244"/>
        <end position="366"/>
    </location>
</feature>
<evidence type="ECO:0000259" key="8">
    <source>
        <dbReference type="Pfam" id="PF02687"/>
    </source>
</evidence>
<keyword evidence="11" id="KW-1185">Reference proteome</keyword>
<feature type="transmembrane region" description="Helical" evidence="7">
    <location>
        <begin position="536"/>
        <end position="563"/>
    </location>
</feature>
<evidence type="ECO:0000256" key="1">
    <source>
        <dbReference type="ARBA" id="ARBA00004651"/>
    </source>
</evidence>
<evidence type="ECO:0000313" key="11">
    <source>
        <dbReference type="Proteomes" id="UP000001877"/>
    </source>
</evidence>
<evidence type="ECO:0000256" key="5">
    <source>
        <dbReference type="ARBA" id="ARBA00023136"/>
    </source>
</evidence>
<evidence type="ECO:0000256" key="2">
    <source>
        <dbReference type="ARBA" id="ARBA00022475"/>
    </source>
</evidence>
<dbReference type="GO" id="GO:0005886">
    <property type="term" value="C:plasma membrane"/>
    <property type="evidence" value="ECO:0007669"/>
    <property type="project" value="UniProtKB-SubCell"/>
</dbReference>
<dbReference type="Pfam" id="PF12704">
    <property type="entry name" value="MacB_PCD"/>
    <property type="match status" value="1"/>
</dbReference>
<comment type="similarity">
    <text evidence="6">Belongs to the ABC-4 integral membrane protein family.</text>
</comment>
<name>C0ZDJ7_BREBN</name>
<dbReference type="PANTHER" id="PTHR30572:SF4">
    <property type="entry name" value="ABC TRANSPORTER PERMEASE YTRF"/>
    <property type="match status" value="1"/>
</dbReference>
<feature type="transmembrane region" description="Helical" evidence="7">
    <location>
        <begin position="334"/>
        <end position="356"/>
    </location>
</feature>
<keyword evidence="4 7" id="KW-1133">Transmembrane helix</keyword>
<dbReference type="GO" id="GO:0022857">
    <property type="term" value="F:transmembrane transporter activity"/>
    <property type="evidence" value="ECO:0007669"/>
    <property type="project" value="TreeGrafter"/>
</dbReference>
<evidence type="ECO:0000313" key="10">
    <source>
        <dbReference type="EMBL" id="BAH43856.1"/>
    </source>
</evidence>
<dbReference type="Pfam" id="PF02687">
    <property type="entry name" value="FtsX"/>
    <property type="match status" value="2"/>
</dbReference>
<organism evidence="10 11">
    <name type="scientific">Brevibacillus brevis (strain 47 / JCM 6285 / NBRC 100599)</name>
    <dbReference type="NCBI Taxonomy" id="358681"/>
    <lineage>
        <taxon>Bacteria</taxon>
        <taxon>Bacillati</taxon>
        <taxon>Bacillota</taxon>
        <taxon>Bacilli</taxon>
        <taxon>Bacillales</taxon>
        <taxon>Paenibacillaceae</taxon>
        <taxon>Brevibacillus</taxon>
    </lineage>
</organism>
<dbReference type="InterPro" id="IPR050250">
    <property type="entry name" value="Macrolide_Exporter_MacB"/>
</dbReference>
<evidence type="ECO:0000256" key="6">
    <source>
        <dbReference type="ARBA" id="ARBA00038076"/>
    </source>
</evidence>
<proteinExistence type="inferred from homology"/>
<dbReference type="AlphaFoldDB" id="C0ZDJ7"/>
<reference evidence="10 11" key="1">
    <citation type="submission" date="2005-03" db="EMBL/GenBank/DDBJ databases">
        <title>Brevibacillus brevis strain 47, complete genome.</title>
        <authorList>
            <person name="Hosoyama A."/>
            <person name="Yamada R."/>
            <person name="Hongo Y."/>
            <person name="Terui Y."/>
            <person name="Ankai A."/>
            <person name="Masuyama W."/>
            <person name="Sekiguchi M."/>
            <person name="Takeda T."/>
            <person name="Asano K."/>
            <person name="Ohji S."/>
            <person name="Ichikawa N."/>
            <person name="Narita S."/>
            <person name="Aoki N."/>
            <person name="Miura H."/>
            <person name="Matsushita S."/>
            <person name="Sekigawa T."/>
            <person name="Yamagata H."/>
            <person name="Yoshikawa H."/>
            <person name="Udaka S."/>
            <person name="Tanikawa S."/>
            <person name="Fujita N."/>
        </authorList>
    </citation>
    <scope>NUCLEOTIDE SEQUENCE [LARGE SCALE GENOMIC DNA]</scope>
    <source>
        <strain evidence="11">47 / JCM 6285 / NBRC 100599</strain>
    </source>
</reference>
<feature type="transmembrane region" description="Helical" evidence="7">
    <location>
        <begin position="411"/>
        <end position="432"/>
    </location>
</feature>
<evidence type="ECO:0000256" key="4">
    <source>
        <dbReference type="ARBA" id="ARBA00022989"/>
    </source>
</evidence>
<dbReference type="KEGG" id="bbe:BBR47_28790"/>
<protein>
    <submittedName>
        <fullName evidence="10">Probable ABC transporter permease protein</fullName>
    </submittedName>
</protein>
<feature type="transmembrane region" description="Helical" evidence="7">
    <location>
        <begin position="624"/>
        <end position="647"/>
    </location>
</feature>
<dbReference type="PANTHER" id="PTHR30572">
    <property type="entry name" value="MEMBRANE COMPONENT OF TRANSPORTER-RELATED"/>
    <property type="match status" value="1"/>
</dbReference>
<dbReference type="STRING" id="358681.BBR47_28790"/>
<evidence type="ECO:0000259" key="9">
    <source>
        <dbReference type="Pfam" id="PF12704"/>
    </source>
</evidence>